<feature type="compositionally biased region" description="Basic and acidic residues" evidence="1">
    <location>
        <begin position="183"/>
        <end position="195"/>
    </location>
</feature>
<accession>A0A175VSZ0</accession>
<evidence type="ECO:0000313" key="2">
    <source>
        <dbReference type="EMBL" id="KXX74271.1"/>
    </source>
</evidence>
<protein>
    <recommendedName>
        <fullName evidence="4">Carboxylesterase family protein</fullName>
    </recommendedName>
</protein>
<feature type="compositionally biased region" description="Polar residues" evidence="1">
    <location>
        <begin position="104"/>
        <end position="122"/>
    </location>
</feature>
<feature type="compositionally biased region" description="Basic and acidic residues" evidence="1">
    <location>
        <begin position="393"/>
        <end position="446"/>
    </location>
</feature>
<feature type="region of interest" description="Disordered" evidence="1">
    <location>
        <begin position="1"/>
        <end position="58"/>
    </location>
</feature>
<evidence type="ECO:0008006" key="4">
    <source>
        <dbReference type="Google" id="ProtNLM"/>
    </source>
</evidence>
<feature type="compositionally biased region" description="Polar residues" evidence="1">
    <location>
        <begin position="291"/>
        <end position="302"/>
    </location>
</feature>
<dbReference type="Proteomes" id="UP000078237">
    <property type="component" value="Unassembled WGS sequence"/>
</dbReference>
<dbReference type="OrthoDB" id="3946796at2759"/>
<comment type="caution">
    <text evidence="2">The sequence shown here is derived from an EMBL/GenBank/DDBJ whole genome shotgun (WGS) entry which is preliminary data.</text>
</comment>
<name>A0A175VSZ0_9PEZI</name>
<reference evidence="2 3" key="1">
    <citation type="journal article" date="2016" name="Genome Announc.">
        <title>Genome Sequence of Madurella mycetomatis mm55, Isolated from a Human Mycetoma Case in Sudan.</title>
        <authorList>
            <person name="Smit S."/>
            <person name="Derks M.F."/>
            <person name="Bervoets S."/>
            <person name="Fahal A."/>
            <person name="van Leeuwen W."/>
            <person name="van Belkum A."/>
            <person name="van de Sande W.W."/>
        </authorList>
    </citation>
    <scope>NUCLEOTIDE SEQUENCE [LARGE SCALE GENOMIC DNA]</scope>
    <source>
        <strain evidence="3">mm55</strain>
    </source>
</reference>
<dbReference type="AlphaFoldDB" id="A0A175VSZ0"/>
<feature type="compositionally biased region" description="Low complexity" evidence="1">
    <location>
        <begin position="126"/>
        <end position="143"/>
    </location>
</feature>
<feature type="compositionally biased region" description="Basic and acidic residues" evidence="1">
    <location>
        <begin position="236"/>
        <end position="258"/>
    </location>
</feature>
<gene>
    <name evidence="2" type="ORF">MMYC01_208248</name>
</gene>
<organism evidence="2 3">
    <name type="scientific">Madurella mycetomatis</name>
    <dbReference type="NCBI Taxonomy" id="100816"/>
    <lineage>
        <taxon>Eukaryota</taxon>
        <taxon>Fungi</taxon>
        <taxon>Dikarya</taxon>
        <taxon>Ascomycota</taxon>
        <taxon>Pezizomycotina</taxon>
        <taxon>Sordariomycetes</taxon>
        <taxon>Sordariomycetidae</taxon>
        <taxon>Sordariales</taxon>
        <taxon>Sordariales incertae sedis</taxon>
        <taxon>Madurella</taxon>
    </lineage>
</organism>
<feature type="compositionally biased region" description="Polar residues" evidence="1">
    <location>
        <begin position="365"/>
        <end position="378"/>
    </location>
</feature>
<keyword evidence="3" id="KW-1185">Reference proteome</keyword>
<proteinExistence type="predicted"/>
<dbReference type="VEuPathDB" id="FungiDB:MMYC01_208248"/>
<feature type="region of interest" description="Disordered" evidence="1">
    <location>
        <begin position="85"/>
        <end position="446"/>
    </location>
</feature>
<feature type="compositionally biased region" description="Low complexity" evidence="1">
    <location>
        <begin position="339"/>
        <end position="357"/>
    </location>
</feature>
<dbReference type="EMBL" id="LCTW02000369">
    <property type="protein sequence ID" value="KXX74271.1"/>
    <property type="molecule type" value="Genomic_DNA"/>
</dbReference>
<sequence>MDGVATSTDQLHHSDTAVAETRTETPEMHNPQEIALDAKEDGASEHLLVPQSPRPLSRIEDSVEELDKLEEELEALNQVAHLDRVASPESTQVPVRGINEAEAKTTSLKRASSVRTATSTVKGKTVARSSSVRNAASATSTTNEDGTATRKVPRPTSLLPPKPPAKSSKPPTVPTFELPGEAVARRLKEQREARRSQHVTPEQAAAVAAAYSPSKPHVKSTKPPTRPTFELPGEAISRRKREEREAKLRAQEEEERRRREFKARPIRASIVPNSTPRETLASLARRDRATGSGSSESATPTPTIKKRHSMVVTSSSSSNSSSHKPGSQPAAVKRRSSRNRASPPSSSSRATSTSTGSIHGGGSSKRSTVSAEEAQQQKLRGKEIFSKDNSYTADRERERRDREEATRLARQEAAERSRQLSREWKEKQEKMKKLKGPKEKVVASVA</sequence>
<dbReference type="STRING" id="100816.A0A175VSZ0"/>
<evidence type="ECO:0000313" key="3">
    <source>
        <dbReference type="Proteomes" id="UP000078237"/>
    </source>
</evidence>
<evidence type="ECO:0000256" key="1">
    <source>
        <dbReference type="SAM" id="MobiDB-lite"/>
    </source>
</evidence>
<feature type="compositionally biased region" description="Basic and acidic residues" evidence="1">
    <location>
        <begin position="10"/>
        <end position="27"/>
    </location>
</feature>